<evidence type="ECO:0000256" key="3">
    <source>
        <dbReference type="PIRSR" id="PIRSR000390-1"/>
    </source>
</evidence>
<evidence type="ECO:0000313" key="7">
    <source>
        <dbReference type="Proteomes" id="UP001214992"/>
    </source>
</evidence>
<dbReference type="GO" id="GO:0019180">
    <property type="term" value="F:dTDP-4-amino-4,6-dideoxygalactose transaminase activity"/>
    <property type="evidence" value="ECO:0007669"/>
    <property type="project" value="UniProtKB-EC"/>
</dbReference>
<organism evidence="6 7">
    <name type="scientific">Candidatus Purcelliella pentastirinorum</name>
    <dbReference type="NCBI Taxonomy" id="472834"/>
    <lineage>
        <taxon>Bacteria</taxon>
        <taxon>Pseudomonadati</taxon>
        <taxon>Pseudomonadota</taxon>
        <taxon>Gammaproteobacteria</taxon>
        <taxon>Enterobacterales</taxon>
        <taxon>Enterobacteriaceae</taxon>
        <taxon>Candidatus Purcelliella</taxon>
    </lineage>
</organism>
<dbReference type="PANTHER" id="PTHR30244:SF34">
    <property type="entry name" value="DTDP-4-AMINO-4,6-DIDEOXYGALACTOSE TRANSAMINASE"/>
    <property type="match status" value="1"/>
</dbReference>
<accession>A0AAX3N8Q3</accession>
<reference evidence="6" key="1">
    <citation type="submission" date="2022-11" db="EMBL/GenBank/DDBJ databases">
        <title>Genomic comparisons reveal selection pressure and functional variation between nutritional endosymbionts of cave-adapted and epigean Hawaiian planthoppers.</title>
        <authorList>
            <person name="Gossett J.M."/>
            <person name="Porter M.L."/>
            <person name="Vasquez Y."/>
            <person name="Bennett G.M."/>
            <person name="Chong R.A."/>
        </authorList>
    </citation>
    <scope>NUCLEOTIDE SEQUENCE</scope>
    <source>
        <strain evidence="6">OPOL2</strain>
    </source>
</reference>
<dbReference type="InterPro" id="IPR015424">
    <property type="entry name" value="PyrdxlP-dep_Trfase"/>
</dbReference>
<dbReference type="PIRSF" id="PIRSF000390">
    <property type="entry name" value="PLP_StrS"/>
    <property type="match status" value="1"/>
</dbReference>
<name>A0AAX3N8Q3_9ENTR</name>
<dbReference type="CDD" id="cd00616">
    <property type="entry name" value="AHBA_syn"/>
    <property type="match status" value="1"/>
</dbReference>
<evidence type="ECO:0000256" key="5">
    <source>
        <dbReference type="RuleBase" id="RU004508"/>
    </source>
</evidence>
<dbReference type="Gene3D" id="3.40.640.10">
    <property type="entry name" value="Type I PLP-dependent aspartate aminotransferase-like (Major domain)"/>
    <property type="match status" value="1"/>
</dbReference>
<dbReference type="AlphaFoldDB" id="A0AAX3N8Q3"/>
<proteinExistence type="inferred from homology"/>
<dbReference type="NCBIfam" id="TIGR02379">
    <property type="entry name" value="ECA_wecE"/>
    <property type="match status" value="1"/>
</dbReference>
<dbReference type="InterPro" id="IPR015422">
    <property type="entry name" value="PyrdxlP-dep_Trfase_small"/>
</dbReference>
<dbReference type="Pfam" id="PF01041">
    <property type="entry name" value="DegT_DnrJ_EryC1"/>
    <property type="match status" value="1"/>
</dbReference>
<feature type="modified residue" description="N6-(pyridoxal phosphate)lysine" evidence="4">
    <location>
        <position position="181"/>
    </location>
</feature>
<evidence type="ECO:0000256" key="4">
    <source>
        <dbReference type="PIRSR" id="PIRSR000390-2"/>
    </source>
</evidence>
<evidence type="ECO:0000256" key="1">
    <source>
        <dbReference type="ARBA" id="ARBA00022898"/>
    </source>
</evidence>
<keyword evidence="6" id="KW-0032">Aminotransferase</keyword>
<dbReference type="RefSeq" id="WP_274360414.1">
    <property type="nucleotide sequence ID" value="NZ_CP110496.1"/>
</dbReference>
<dbReference type="EC" id="2.6.1.59" evidence="6"/>
<evidence type="ECO:0000256" key="2">
    <source>
        <dbReference type="ARBA" id="ARBA00037999"/>
    </source>
</evidence>
<dbReference type="Gene3D" id="3.90.1150.10">
    <property type="entry name" value="Aspartate Aminotransferase, domain 1"/>
    <property type="match status" value="1"/>
</dbReference>
<feature type="active site" description="Proton acceptor" evidence="3">
    <location>
        <position position="181"/>
    </location>
</feature>
<dbReference type="InterPro" id="IPR015421">
    <property type="entry name" value="PyrdxlP-dep_Trfase_major"/>
</dbReference>
<dbReference type="PANTHER" id="PTHR30244">
    <property type="entry name" value="TRANSAMINASE"/>
    <property type="match status" value="1"/>
</dbReference>
<dbReference type="EMBL" id="CP110496">
    <property type="protein sequence ID" value="WDI78389.1"/>
    <property type="molecule type" value="Genomic_DNA"/>
</dbReference>
<comment type="similarity">
    <text evidence="2 5">Belongs to the DegT/DnrJ/EryC1 family.</text>
</comment>
<dbReference type="Proteomes" id="UP001214992">
    <property type="component" value="Chromosome"/>
</dbReference>
<evidence type="ECO:0000313" key="6">
    <source>
        <dbReference type="EMBL" id="WDI78389.1"/>
    </source>
</evidence>
<gene>
    <name evidence="6" type="primary">rffA</name>
    <name evidence="6" type="synonym">fcnA</name>
    <name evidence="6" type="synonym">wecE</name>
    <name evidence="6" type="ORF">ONB71_01595</name>
</gene>
<dbReference type="FunFam" id="3.40.640.10:FF:000037">
    <property type="entry name" value="dTDP-4-amino-4,6-dideoxygalactose transaminase"/>
    <property type="match status" value="1"/>
</dbReference>
<dbReference type="InterPro" id="IPR012749">
    <property type="entry name" value="WecE-like"/>
</dbReference>
<dbReference type="GO" id="GO:0000271">
    <property type="term" value="P:polysaccharide biosynthetic process"/>
    <property type="evidence" value="ECO:0007669"/>
    <property type="project" value="TreeGrafter"/>
</dbReference>
<protein>
    <submittedName>
        <fullName evidence="6">dTDP-4-amino-4,6-dideoxygalactose transaminase</fullName>
        <ecNumber evidence="6">2.6.1.59</ecNumber>
    </submittedName>
</protein>
<sequence>MILLNIPPIFGTEIKYVNSAILDIKFNNNNKFIQLCENWFESKFNFKKVFLTTSCTSSLEMAALLINVQSGDEIIMSSYTFVSTANAFVLRGAVIVFVDIRPDTLNINENLIEQAITKKTKAIVAVHYAGVSCDMDLIMSVAIKYNLYVIEDAAQGMMSKYKNVYLGGIGHIGCFSFHKTKNYTSGGEGGAIVINDDLLIKRSYIIYEEGTNRSIVNSNQINNYMWYGVGSHYFMSNLQAAYLWAQLKASKYIYNYRMNLWNNYFSELFYLSENKKLELPNIPKYCKHNAHIFYLKMKNRNKCYSLVNWLMKYKIIVSFHYVPLHTSPVAKRFSRFVNSDVYTTVESERLIRIPIYYNLTIDDQNIIIKYLKKFFIK</sequence>
<dbReference type="GO" id="GO:0030170">
    <property type="term" value="F:pyridoxal phosphate binding"/>
    <property type="evidence" value="ECO:0007669"/>
    <property type="project" value="TreeGrafter"/>
</dbReference>
<dbReference type="SUPFAM" id="SSF53383">
    <property type="entry name" value="PLP-dependent transferases"/>
    <property type="match status" value="1"/>
</dbReference>
<keyword evidence="6" id="KW-0808">Transferase</keyword>
<dbReference type="InterPro" id="IPR000653">
    <property type="entry name" value="DegT/StrS_aminotransferase"/>
</dbReference>
<dbReference type="NCBIfam" id="NF008687">
    <property type="entry name" value="PRK11706.1"/>
    <property type="match status" value="1"/>
</dbReference>
<keyword evidence="1 4" id="KW-0663">Pyridoxal phosphate</keyword>